<dbReference type="AlphaFoldDB" id="A0A8T2J850"/>
<evidence type="ECO:0000313" key="6">
    <source>
        <dbReference type="EMBL" id="KAG8438801.1"/>
    </source>
</evidence>
<keyword evidence="7" id="KW-1185">Reference proteome</keyword>
<evidence type="ECO:0000256" key="4">
    <source>
        <dbReference type="SAM" id="SignalP"/>
    </source>
</evidence>
<dbReference type="InterPro" id="IPR039465">
    <property type="entry name" value="IL-17_rcpt-like"/>
</dbReference>
<keyword evidence="2" id="KW-0472">Membrane</keyword>
<feature type="signal peptide" evidence="4">
    <location>
        <begin position="1"/>
        <end position="18"/>
    </location>
</feature>
<dbReference type="PANTHER" id="PTHR15583:SF13">
    <property type="entry name" value="INTERLEUKIN-17 RECEPTOR A"/>
    <property type="match status" value="1"/>
</dbReference>
<dbReference type="Pfam" id="PF16556">
    <property type="entry name" value="IL17R_fnIII_D1"/>
    <property type="match status" value="1"/>
</dbReference>
<dbReference type="GO" id="GO:0030368">
    <property type="term" value="F:interleukin-17 receptor activity"/>
    <property type="evidence" value="ECO:0007669"/>
    <property type="project" value="InterPro"/>
</dbReference>
<name>A0A8T2J850_9PIPI</name>
<proteinExistence type="predicted"/>
<feature type="domain" description="IL17RA/B N-terminal" evidence="5">
    <location>
        <begin position="37"/>
        <end position="93"/>
    </location>
</feature>
<sequence length="106" mass="11765">MDSRCLVLVLGLWGLTCCTQHFQILPSADYNCSVPGVRCSVVNSNCIDSSWIHPRQWTPSAPSKLDVKFGVIANEEGDRVPVLEISWTVAVDGKNKSYCKQMGMFK</sequence>
<evidence type="ECO:0000256" key="3">
    <source>
        <dbReference type="ARBA" id="ARBA00022729"/>
    </source>
</evidence>
<dbReference type="Gene3D" id="2.60.40.2160">
    <property type="entry name" value="Interleukin-17 receptor A/B, fibronectin-III-like domain 1"/>
    <property type="match status" value="1"/>
</dbReference>
<dbReference type="Proteomes" id="UP000812440">
    <property type="component" value="Chromosome 3"/>
</dbReference>
<evidence type="ECO:0000259" key="5">
    <source>
        <dbReference type="Pfam" id="PF16556"/>
    </source>
</evidence>
<dbReference type="InterPro" id="IPR038683">
    <property type="entry name" value="IL17RA/B_FnIII-like_1_sf"/>
</dbReference>
<dbReference type="OrthoDB" id="5915222at2759"/>
<reference evidence="6" key="1">
    <citation type="thesis" date="2020" institute="ProQuest LLC" country="789 East Eisenhower Parkway, Ann Arbor, MI, USA">
        <title>Comparative Genomics and Chromosome Evolution.</title>
        <authorList>
            <person name="Mudd A.B."/>
        </authorList>
    </citation>
    <scope>NUCLEOTIDE SEQUENCE</scope>
    <source>
        <strain evidence="6">Female2</strain>
        <tissue evidence="6">Blood</tissue>
    </source>
</reference>
<feature type="chain" id="PRO_5035840202" description="IL17RA/B N-terminal domain-containing protein" evidence="4">
    <location>
        <begin position="19"/>
        <end position="106"/>
    </location>
</feature>
<keyword evidence="2" id="KW-1003">Cell membrane</keyword>
<comment type="caution">
    <text evidence="6">The sequence shown here is derived from an EMBL/GenBank/DDBJ whole genome shotgun (WGS) entry which is preliminary data.</text>
</comment>
<dbReference type="InterPro" id="IPR032356">
    <property type="entry name" value="IL17R_A/B_N"/>
</dbReference>
<organism evidence="6 7">
    <name type="scientific">Hymenochirus boettgeri</name>
    <name type="common">Congo dwarf clawed frog</name>
    <dbReference type="NCBI Taxonomy" id="247094"/>
    <lineage>
        <taxon>Eukaryota</taxon>
        <taxon>Metazoa</taxon>
        <taxon>Chordata</taxon>
        <taxon>Craniata</taxon>
        <taxon>Vertebrata</taxon>
        <taxon>Euteleostomi</taxon>
        <taxon>Amphibia</taxon>
        <taxon>Batrachia</taxon>
        <taxon>Anura</taxon>
        <taxon>Pipoidea</taxon>
        <taxon>Pipidae</taxon>
        <taxon>Pipinae</taxon>
        <taxon>Hymenochirus</taxon>
    </lineage>
</organism>
<dbReference type="PANTHER" id="PTHR15583">
    <property type="entry name" value="INTERLEUKIN-17 RECEPTOR"/>
    <property type="match status" value="1"/>
</dbReference>
<evidence type="ECO:0000313" key="7">
    <source>
        <dbReference type="Proteomes" id="UP000812440"/>
    </source>
</evidence>
<protein>
    <recommendedName>
        <fullName evidence="5">IL17RA/B N-terminal domain-containing protein</fullName>
    </recommendedName>
</protein>
<comment type="subcellular location">
    <subcellularLocation>
        <location evidence="1">Cell membrane</location>
        <topology evidence="1">Single-pass type I membrane protein</topology>
    </subcellularLocation>
</comment>
<keyword evidence="3 4" id="KW-0732">Signal</keyword>
<dbReference type="GO" id="GO:0005886">
    <property type="term" value="C:plasma membrane"/>
    <property type="evidence" value="ECO:0007669"/>
    <property type="project" value="UniProtKB-SubCell"/>
</dbReference>
<evidence type="ECO:0000256" key="1">
    <source>
        <dbReference type="ARBA" id="ARBA00004251"/>
    </source>
</evidence>
<dbReference type="EMBL" id="JAACNH010000006">
    <property type="protein sequence ID" value="KAG8438801.1"/>
    <property type="molecule type" value="Genomic_DNA"/>
</dbReference>
<evidence type="ECO:0000256" key="2">
    <source>
        <dbReference type="ARBA" id="ARBA00022475"/>
    </source>
</evidence>
<gene>
    <name evidence="6" type="ORF">GDO86_005117</name>
</gene>
<accession>A0A8T2J850</accession>